<keyword evidence="2" id="KW-0479">Metal-binding</keyword>
<evidence type="ECO:0000259" key="8">
    <source>
        <dbReference type="PROSITE" id="PS50157"/>
    </source>
</evidence>
<evidence type="ECO:0000313" key="9">
    <source>
        <dbReference type="EMBL" id="EDS42540.1"/>
    </source>
</evidence>
<keyword evidence="6" id="KW-0539">Nucleus</keyword>
<sequence length="716" mass="83501">MESDELIIEHKPLIIEPDDLPPPEQILSESASPEWFEILVPDDDEDDEEQPTTYIEDHLEPDAPAKPISLVARFDLDDPECTTLTVAELPPSKRTPPASTSLTDFVHKCHYCVSRFMAMNKQFRGHVARHARIECGAGGGTCEERFHLESEHSWHRHYVHGQEIDWEAEELGMLHICKCCHLRFADEDDILMHLNECHRGYIEAEFPERVEALDVLVARKRTEENRSKASSKLFCKSCSLLFIGTSYIEAHLRLHKEKRIVEPPQQLRDYRCIKCFEEFFSRGKLIDHLNEHAAQNPSSTVCCFCTKMFRTRDTLDIHIRLSHAVPNRIRCGFCEATLKRAEHYWSHCRAEHGAVKGFGCGKCDQVFRSALECQEHDEQWHAAVGKVERKRKVLEKQQQRSRDKRIRPEDGWVDIGDGFQVRAIREYSNPNQAPPMDRSDLLALVVDKTNLDEGVPLTFSNPVYGHTRRELYQHQCHYCPRTYTTFEFNQMRKHLQGHAKIGCGYCDARFHTIQQCVWHRLRVHDVGSLSTKPLGFLYICKCCHLGLSTEERMYDHLKKCHLDYIRKEFPKSLAFLDEDRPNPDDTPRYFCKPCDLTIAETVHIESHRAWHRQKPRAEPRFRCPCCPEDFTTQKLYALHLIKHVEEQPDKGKVGDRFVCPYCKRDYAYFYKVKNHITKKHAVLNPHRCQFCPCEFPNGEIHREHNLTCHGVVRRGA</sequence>
<evidence type="ECO:0000256" key="5">
    <source>
        <dbReference type="ARBA" id="ARBA00022833"/>
    </source>
</evidence>
<comment type="subcellular location">
    <subcellularLocation>
        <location evidence="1">Nucleus</location>
    </subcellularLocation>
</comment>
<evidence type="ECO:0000256" key="2">
    <source>
        <dbReference type="ARBA" id="ARBA00022723"/>
    </source>
</evidence>
<dbReference type="GO" id="GO:0000978">
    <property type="term" value="F:RNA polymerase II cis-regulatory region sequence-specific DNA binding"/>
    <property type="evidence" value="ECO:0007669"/>
    <property type="project" value="TreeGrafter"/>
</dbReference>
<gene>
    <name evidence="10" type="primary">6035985</name>
    <name evidence="9" type="ORF">CpipJ_CPIJ004330</name>
</gene>
<evidence type="ECO:0000313" key="10">
    <source>
        <dbReference type="EnsemblMetazoa" id="CPIJ004330-PA"/>
    </source>
</evidence>
<dbReference type="InterPro" id="IPR013087">
    <property type="entry name" value="Znf_C2H2_type"/>
</dbReference>
<keyword evidence="5" id="KW-0862">Zinc</keyword>
<dbReference type="GO" id="GO:0008270">
    <property type="term" value="F:zinc ion binding"/>
    <property type="evidence" value="ECO:0007669"/>
    <property type="project" value="UniProtKB-KW"/>
</dbReference>
<dbReference type="PROSITE" id="PS00028">
    <property type="entry name" value="ZINC_FINGER_C2H2_1"/>
    <property type="match status" value="9"/>
</dbReference>
<dbReference type="VEuPathDB" id="VectorBase:CQUJHB009473"/>
<dbReference type="eggNOG" id="KOG1721">
    <property type="taxonomic scope" value="Eukaryota"/>
</dbReference>
<dbReference type="PANTHER" id="PTHR24376">
    <property type="entry name" value="ZINC FINGER PROTEIN"/>
    <property type="match status" value="1"/>
</dbReference>
<dbReference type="HOGENOM" id="CLU_385989_0_0_1"/>
<dbReference type="KEGG" id="cqu:CpipJ_CPIJ004330"/>
<feature type="domain" description="C2H2-type" evidence="8">
    <location>
        <begin position="233"/>
        <end position="260"/>
    </location>
</feature>
<dbReference type="EMBL" id="DS231880">
    <property type="protein sequence ID" value="EDS42540.1"/>
    <property type="molecule type" value="Genomic_DNA"/>
</dbReference>
<dbReference type="PANTHER" id="PTHR24376:SF216">
    <property type="entry name" value="ZINC FINGER PROTEIN 420-LIKE"/>
    <property type="match status" value="1"/>
</dbReference>
<keyword evidence="11" id="KW-1185">Reference proteome</keyword>
<evidence type="ECO:0000256" key="3">
    <source>
        <dbReference type="ARBA" id="ARBA00022737"/>
    </source>
</evidence>
<dbReference type="Gene3D" id="3.30.160.60">
    <property type="entry name" value="Classic Zinc Finger"/>
    <property type="match status" value="3"/>
</dbReference>
<feature type="domain" description="C2H2-type" evidence="8">
    <location>
        <begin position="300"/>
        <end position="328"/>
    </location>
</feature>
<evidence type="ECO:0000256" key="1">
    <source>
        <dbReference type="ARBA" id="ARBA00004123"/>
    </source>
</evidence>
<keyword evidence="4 7" id="KW-0863">Zinc-finger</keyword>
<dbReference type="GO" id="GO:0001228">
    <property type="term" value="F:DNA-binding transcription activator activity, RNA polymerase II-specific"/>
    <property type="evidence" value="ECO:0007669"/>
    <property type="project" value="TreeGrafter"/>
</dbReference>
<evidence type="ECO:0000256" key="4">
    <source>
        <dbReference type="ARBA" id="ARBA00022771"/>
    </source>
</evidence>
<protein>
    <recommendedName>
        <fullName evidence="8">C2H2-type domain-containing protein</fullName>
    </recommendedName>
</protein>
<feature type="domain" description="C2H2-type" evidence="8">
    <location>
        <begin position="621"/>
        <end position="648"/>
    </location>
</feature>
<dbReference type="EnsemblMetazoa" id="CPIJ004330-RA">
    <property type="protein sequence ID" value="CPIJ004330-PA"/>
    <property type="gene ID" value="CPIJ004330"/>
</dbReference>
<dbReference type="AlphaFoldDB" id="B0WBK5"/>
<dbReference type="PROSITE" id="PS50157">
    <property type="entry name" value="ZINC_FINGER_C2H2_2"/>
    <property type="match status" value="4"/>
</dbReference>
<name>B0WBK5_CULQU</name>
<dbReference type="InParanoid" id="B0WBK5"/>
<dbReference type="SMART" id="SM00355">
    <property type="entry name" value="ZnF_C2H2"/>
    <property type="match status" value="14"/>
</dbReference>
<dbReference type="GO" id="GO:0005634">
    <property type="term" value="C:nucleus"/>
    <property type="evidence" value="ECO:0007669"/>
    <property type="project" value="UniProtKB-SubCell"/>
</dbReference>
<proteinExistence type="predicted"/>
<dbReference type="VEuPathDB" id="VectorBase:CPIJ004330"/>
<reference evidence="9" key="1">
    <citation type="submission" date="2007-03" db="EMBL/GenBank/DDBJ databases">
        <title>Annotation of Culex pipiens quinquefasciatus.</title>
        <authorList>
            <consortium name="The Broad Institute Genome Sequencing Platform"/>
            <person name="Atkinson P.W."/>
            <person name="Hemingway J."/>
            <person name="Christensen B.M."/>
            <person name="Higgs S."/>
            <person name="Kodira C."/>
            <person name="Hannick L."/>
            <person name="Megy K."/>
            <person name="O'Leary S."/>
            <person name="Pearson M."/>
            <person name="Haas B.J."/>
            <person name="Mauceli E."/>
            <person name="Wortman J.R."/>
            <person name="Lee N.H."/>
            <person name="Guigo R."/>
            <person name="Stanke M."/>
            <person name="Alvarado L."/>
            <person name="Amedeo P."/>
            <person name="Antoine C.H."/>
            <person name="Arensburger P."/>
            <person name="Bidwell S.L."/>
            <person name="Crawford M."/>
            <person name="Camaro F."/>
            <person name="Devon K."/>
            <person name="Engels R."/>
            <person name="Hammond M."/>
            <person name="Howarth C."/>
            <person name="Koehrsen M."/>
            <person name="Lawson D."/>
            <person name="Montgomery P."/>
            <person name="Nene V."/>
            <person name="Nusbaum C."/>
            <person name="Puiu D."/>
            <person name="Romero-Severson J."/>
            <person name="Severson D.W."/>
            <person name="Shumway M."/>
            <person name="Sisk P."/>
            <person name="Stolte C."/>
            <person name="Zeng Q."/>
            <person name="Eisenstadt E."/>
            <person name="Fraser-Liggett C."/>
            <person name="Strausberg R."/>
            <person name="Galagan J."/>
            <person name="Birren B."/>
            <person name="Collins F.H."/>
        </authorList>
    </citation>
    <scope>NUCLEOTIDE SEQUENCE [LARGE SCALE GENOMIC DNA]</scope>
    <source>
        <strain evidence="9">JHB</strain>
    </source>
</reference>
<organism>
    <name type="scientific">Culex quinquefasciatus</name>
    <name type="common">Southern house mosquito</name>
    <name type="synonym">Culex pungens</name>
    <dbReference type="NCBI Taxonomy" id="7176"/>
    <lineage>
        <taxon>Eukaryota</taxon>
        <taxon>Metazoa</taxon>
        <taxon>Ecdysozoa</taxon>
        <taxon>Arthropoda</taxon>
        <taxon>Hexapoda</taxon>
        <taxon>Insecta</taxon>
        <taxon>Pterygota</taxon>
        <taxon>Neoptera</taxon>
        <taxon>Endopterygota</taxon>
        <taxon>Diptera</taxon>
        <taxon>Nematocera</taxon>
        <taxon>Culicoidea</taxon>
        <taxon>Culicidae</taxon>
        <taxon>Culicinae</taxon>
        <taxon>Culicini</taxon>
        <taxon>Culex</taxon>
        <taxon>Culex</taxon>
    </lineage>
</organism>
<reference evidence="10" key="2">
    <citation type="submission" date="2020-05" db="UniProtKB">
        <authorList>
            <consortium name="EnsemblMetazoa"/>
        </authorList>
    </citation>
    <scope>IDENTIFICATION</scope>
    <source>
        <strain evidence="10">JHB</strain>
    </source>
</reference>
<dbReference type="OrthoDB" id="7756913at2759"/>
<feature type="domain" description="C2H2-type" evidence="8">
    <location>
        <begin position="270"/>
        <end position="297"/>
    </location>
</feature>
<evidence type="ECO:0000256" key="6">
    <source>
        <dbReference type="ARBA" id="ARBA00023242"/>
    </source>
</evidence>
<keyword evidence="3" id="KW-0677">Repeat</keyword>
<evidence type="ECO:0000256" key="7">
    <source>
        <dbReference type="PROSITE-ProRule" id="PRU00042"/>
    </source>
</evidence>
<dbReference type="Proteomes" id="UP000002320">
    <property type="component" value="Unassembled WGS sequence"/>
</dbReference>
<evidence type="ECO:0000313" key="11">
    <source>
        <dbReference type="Proteomes" id="UP000002320"/>
    </source>
</evidence>
<accession>B0WBK5</accession>